<dbReference type="PANTHER" id="PTHR36848">
    <property type="entry name" value="DNA-BINDING PROTEIN (PUTATIVE SECRETED PROTEIN)-RELATED"/>
    <property type="match status" value="1"/>
</dbReference>
<proteinExistence type="predicted"/>
<dbReference type="PANTHER" id="PTHR36848:SF2">
    <property type="entry name" value="SECRETED PROTEIN"/>
    <property type="match status" value="1"/>
</dbReference>
<dbReference type="GO" id="GO:0016787">
    <property type="term" value="F:hydrolase activity"/>
    <property type="evidence" value="ECO:0007669"/>
    <property type="project" value="UniProtKB-KW"/>
</dbReference>
<dbReference type="InterPro" id="IPR008979">
    <property type="entry name" value="Galactose-bd-like_sf"/>
</dbReference>
<evidence type="ECO:0000313" key="3">
    <source>
        <dbReference type="Proteomes" id="UP001169764"/>
    </source>
</evidence>
<dbReference type="Pfam" id="PF17132">
    <property type="entry name" value="Glyco_hydro_106"/>
    <property type="match status" value="1"/>
</dbReference>
<dbReference type="EMBL" id="JAUOTP010000001">
    <property type="protein sequence ID" value="MDO6412873.1"/>
    <property type="molecule type" value="Genomic_DNA"/>
</dbReference>
<evidence type="ECO:0000313" key="2">
    <source>
        <dbReference type="EMBL" id="MDO6412873.1"/>
    </source>
</evidence>
<evidence type="ECO:0000256" key="1">
    <source>
        <dbReference type="SAM" id="SignalP"/>
    </source>
</evidence>
<organism evidence="2 3">
    <name type="scientific">Sphingomonas natans</name>
    <dbReference type="NCBI Taxonomy" id="3063330"/>
    <lineage>
        <taxon>Bacteria</taxon>
        <taxon>Pseudomonadati</taxon>
        <taxon>Pseudomonadota</taxon>
        <taxon>Alphaproteobacteria</taxon>
        <taxon>Sphingomonadales</taxon>
        <taxon>Sphingomonadaceae</taxon>
        <taxon>Sphingomonas</taxon>
    </lineage>
</organism>
<dbReference type="Proteomes" id="UP001169764">
    <property type="component" value="Unassembled WGS sequence"/>
</dbReference>
<protein>
    <submittedName>
        <fullName evidence="2">Glycosyl hydrolase</fullName>
    </submittedName>
</protein>
<reference evidence="2" key="1">
    <citation type="submission" date="2023-07" db="EMBL/GenBank/DDBJ databases">
        <authorList>
            <person name="Kim M."/>
        </authorList>
    </citation>
    <scope>NUCLEOTIDE SEQUENCE</scope>
    <source>
        <strain evidence="2">BIUV-7</strain>
    </source>
</reference>
<name>A0ABT8Y4N6_9SPHN</name>
<comment type="caution">
    <text evidence="2">The sequence shown here is derived from an EMBL/GenBank/DDBJ whole genome shotgun (WGS) entry which is preliminary data.</text>
</comment>
<feature type="chain" id="PRO_5046942414" evidence="1">
    <location>
        <begin position="20"/>
        <end position="873"/>
    </location>
</feature>
<accession>A0ABT8Y4N6</accession>
<dbReference type="InterPro" id="IPR053161">
    <property type="entry name" value="Ulvan_degrading_GH"/>
</dbReference>
<dbReference type="SUPFAM" id="SSF49785">
    <property type="entry name" value="Galactose-binding domain-like"/>
    <property type="match status" value="1"/>
</dbReference>
<gene>
    <name evidence="2" type="ORF">Q4F19_00615</name>
</gene>
<keyword evidence="1" id="KW-0732">Signal</keyword>
<feature type="signal peptide" evidence="1">
    <location>
        <begin position="1"/>
        <end position="19"/>
    </location>
</feature>
<sequence>MRALLLAACAGAFAAPATASDLWDRFQSPPADARPMLRWWWFGPAVTDAEIDREIRAMKAGGFGGFEVQPTYPLTPDDPQAGRVNIPFLSKDFVARLAHAGETARAEKMRIDVTIGTGWPFGGAHVPVTEAAALIRKVDLPVAAGRDRIVLPPLPAGETYLAAFLSGRRVLIADGAVAVTPPAGGRTLTVFVAGRTGQQVKRAAVGGEGFVIDHVDAAAVTHHLRVVGDRLLDAFPKSAPPYAMFSDSLEAYGSSWTGDLPAEFRKRRGYELLDHLPALFDTGAESAGVRHDWALTLSELVDERYLTPIDAWAKAHGTRFRAQVYGFPPPRLSSNALVALPEGEGAPWRRFTSTRWATSAAHLYGKPVVSSETWTWLHSPSWAATPLDMKVEADRHFLQGVNQLIGHGWPYSAPGLAEPGWAFYAASALNDHNPWYVAMPAVTRYLTRASAMLREGAPADQVAIYLPTEDAFAALTPADASVDKAMARYLPEDMIAPVLDAGFGFDFVDAQAVTAGKLTARILILPALERIDAAAYAAIAHWKAKGGIVIAIDHAPNLSGGLIDGAEATRRVHAIGSGIFAGGGRIVARGALAAALRAAATPDVALTKADPRIGFVHRKLDGGDLYFVANTSETAIETRARFIGDNQRGAWWDAETGRRWASGTGDIPIRLAPYESRFLLFEKDADALPAEPVHAERIVADLSRDWSLTLGGQAAGKPGAAALWTQGGANQSFSGSGVYRRTIMLGALPAGRLSLDFGKGVPTAAEPDGRADRPRAMLAPPVREAAIVTINGKPAGTLWAPPYRLDVTGLLKPGANQIAVTVMNGALNALAARGPVDQQVLSLRYGERFTDQDQKLVVSQPSGLTGPITLVAD</sequence>
<dbReference type="Gene3D" id="2.60.120.260">
    <property type="entry name" value="Galactose-binding domain-like"/>
    <property type="match status" value="1"/>
</dbReference>
<keyword evidence="3" id="KW-1185">Reference proteome</keyword>
<keyword evidence="2" id="KW-0378">Hydrolase</keyword>